<reference evidence="1 2" key="1">
    <citation type="submission" date="2019-06" db="EMBL/GenBank/DDBJ databases">
        <authorList>
            <person name="Broberg M."/>
        </authorList>
    </citation>
    <scope>NUCLEOTIDE SEQUENCE [LARGE SCALE GENOMIC DNA]</scope>
</reference>
<evidence type="ECO:0008006" key="3">
    <source>
        <dbReference type="Google" id="ProtNLM"/>
    </source>
</evidence>
<keyword evidence="2" id="KW-1185">Reference proteome</keyword>
<accession>A0ABY6UAI9</accession>
<organism evidence="1 2">
    <name type="scientific">Bionectria ochroleuca</name>
    <name type="common">Gliocladium roseum</name>
    <dbReference type="NCBI Taxonomy" id="29856"/>
    <lineage>
        <taxon>Eukaryota</taxon>
        <taxon>Fungi</taxon>
        <taxon>Dikarya</taxon>
        <taxon>Ascomycota</taxon>
        <taxon>Pezizomycotina</taxon>
        <taxon>Sordariomycetes</taxon>
        <taxon>Hypocreomycetidae</taxon>
        <taxon>Hypocreales</taxon>
        <taxon>Bionectriaceae</taxon>
        <taxon>Clonostachys</taxon>
    </lineage>
</organism>
<dbReference type="PANTHER" id="PTHR42085">
    <property type="entry name" value="F-BOX DOMAIN-CONTAINING PROTEIN"/>
    <property type="match status" value="1"/>
</dbReference>
<evidence type="ECO:0000313" key="1">
    <source>
        <dbReference type="EMBL" id="VUC28007.1"/>
    </source>
</evidence>
<sequence>MNPVSASPPSLLSLPYTTRKRIYVFVGLIRECPITISPFLRTTIYLDPRPVSSAIEECAYTLRRDGFPIAVSYGYEAECICPELPKELLLVCKTLHKEVENLFYGENKFIICAHRQAEDLDVFKTLSLAGIHALRYLLIRLNSWPCIRGHNVSNRELGNCTICPAEITSSHINSSDPELSISGDSVSQGIIEAWMETCQRLSHITPGTLHLEFICDVSDLASAEYIVQPLKSVPRLRDCTVRLGRKVDYALRSLAQSTALELTQEATQVKTPTSGSPVFPFFSLPREIRLHILRLTNLGPGGSFPEELDNISIKNGKFNHAARYTSLLSHALFHQAPLLLPAQLRVLQQFLLLQVVTT</sequence>
<dbReference type="PANTHER" id="PTHR42085:SF2">
    <property type="entry name" value="F-BOX DOMAIN-CONTAINING PROTEIN"/>
    <property type="match status" value="1"/>
</dbReference>
<proteinExistence type="predicted"/>
<dbReference type="EMBL" id="CABFNS010000778">
    <property type="protein sequence ID" value="VUC28007.1"/>
    <property type="molecule type" value="Genomic_DNA"/>
</dbReference>
<name>A0ABY6UAI9_BIOOC</name>
<evidence type="ECO:0000313" key="2">
    <source>
        <dbReference type="Proteomes" id="UP000766486"/>
    </source>
</evidence>
<protein>
    <recommendedName>
        <fullName evidence="3">F-box domain-containing protein</fullName>
    </recommendedName>
</protein>
<comment type="caution">
    <text evidence="1">The sequence shown here is derived from an EMBL/GenBank/DDBJ whole genome shotgun (WGS) entry which is preliminary data.</text>
</comment>
<dbReference type="Proteomes" id="UP000766486">
    <property type="component" value="Unassembled WGS sequence"/>
</dbReference>
<gene>
    <name evidence="1" type="ORF">CLO192961_LOCUS223500</name>
</gene>
<dbReference type="InterPro" id="IPR038883">
    <property type="entry name" value="AN11006-like"/>
</dbReference>